<reference evidence="3 4" key="3">
    <citation type="journal article" date="2022" name="Int. J. Syst. Evol. Microbiol.">
        <title>Strains of Bradyrhizobium barranii sp. nov. associated with legumes native to Canada are symbionts of soybeans and belong to different subspecies (subsp. barranii subsp. nov. and subsp. apii subsp. nov.) and symbiovars (sv. glycinearum and sv. septentrionale).</title>
        <authorList>
            <person name="Bromfield E.S.P."/>
            <person name="Cloutier S."/>
            <person name="Wasai-Hara S."/>
            <person name="Minamisawa K."/>
        </authorList>
    </citation>
    <scope>NUCLEOTIDE SEQUENCE [LARGE SCALE GENOMIC DNA]</scope>
    <source>
        <strain evidence="3 4">323S2</strain>
    </source>
</reference>
<evidence type="ECO:0000256" key="1">
    <source>
        <dbReference type="ARBA" id="ARBA00023172"/>
    </source>
</evidence>
<evidence type="ECO:0000313" key="2">
    <source>
        <dbReference type="EMBL" id="NYY90598.1"/>
    </source>
</evidence>
<dbReference type="GO" id="GO:0015074">
    <property type="term" value="P:DNA integration"/>
    <property type="evidence" value="ECO:0007669"/>
    <property type="project" value="InterPro"/>
</dbReference>
<dbReference type="RefSeq" id="WP_166347587.1">
    <property type="nucleotide sequence ID" value="NZ_CP088280.1"/>
</dbReference>
<reference evidence="3 4" key="1">
    <citation type="journal article" date="2017" name="Syst. Appl. Microbiol.">
        <title>Soybeans inoculated with root zone soils of Canadian native legumes harbour diverse and novel Bradyrhizobium spp. that possess agricultural potential.</title>
        <authorList>
            <person name="Bromfield E.S.P."/>
            <person name="Cloutier S."/>
            <person name="Tambong J.T."/>
            <person name="Tran Thi T.V."/>
        </authorList>
    </citation>
    <scope>NUCLEOTIDE SEQUENCE [LARGE SCALE GENOMIC DNA]</scope>
    <source>
        <strain evidence="3 4">323S2</strain>
    </source>
</reference>
<gene>
    <name evidence="3" type="ORF">G6321_00048565</name>
    <name evidence="2" type="ORF">G6321_19830</name>
</gene>
<dbReference type="GO" id="GO:0006310">
    <property type="term" value="P:DNA recombination"/>
    <property type="evidence" value="ECO:0007669"/>
    <property type="project" value="UniProtKB-KW"/>
</dbReference>
<dbReference type="Proteomes" id="UP000564836">
    <property type="component" value="Chromosome"/>
</dbReference>
<organism evidence="2">
    <name type="scientific">Bradyrhizobium barranii subsp. barranii</name>
    <dbReference type="NCBI Taxonomy" id="2823807"/>
    <lineage>
        <taxon>Bacteria</taxon>
        <taxon>Pseudomonadati</taxon>
        <taxon>Pseudomonadota</taxon>
        <taxon>Alphaproteobacteria</taxon>
        <taxon>Hyphomicrobiales</taxon>
        <taxon>Nitrobacteraceae</taxon>
        <taxon>Bradyrhizobium</taxon>
        <taxon>Bradyrhizobium barranii</taxon>
    </lineage>
</organism>
<proteinExistence type="predicted"/>
<protein>
    <submittedName>
        <fullName evidence="2">Site-specific integrase</fullName>
    </submittedName>
</protein>
<dbReference type="InterPro" id="IPR013762">
    <property type="entry name" value="Integrase-like_cat_sf"/>
</dbReference>
<dbReference type="GO" id="GO:0003677">
    <property type="term" value="F:DNA binding"/>
    <property type="evidence" value="ECO:0007669"/>
    <property type="project" value="InterPro"/>
</dbReference>
<dbReference type="AlphaFoldDB" id="A0A7Z0QBB3"/>
<accession>A0A7Z0QBB3</accession>
<dbReference type="EMBL" id="JACBFH010000001">
    <property type="protein sequence ID" value="NYY90598.1"/>
    <property type="molecule type" value="Genomic_DNA"/>
</dbReference>
<reference evidence="2" key="2">
    <citation type="submission" date="2020-06" db="EMBL/GenBank/DDBJ databases">
        <title>Whole Genome Sequence of Bradyrhizobium sp. Strain 323S2.</title>
        <authorList>
            <person name="Bromfield E.S.P."/>
        </authorList>
    </citation>
    <scope>NUCLEOTIDE SEQUENCE [LARGE SCALE GENOMIC DNA]</scope>
    <source>
        <strain evidence="2">323S2</strain>
    </source>
</reference>
<evidence type="ECO:0000313" key="4">
    <source>
        <dbReference type="Proteomes" id="UP000564836"/>
    </source>
</evidence>
<name>A0A7Z0QBB3_9BRAD</name>
<evidence type="ECO:0000313" key="3">
    <source>
        <dbReference type="EMBL" id="UGX93374.1"/>
    </source>
</evidence>
<dbReference type="InterPro" id="IPR011010">
    <property type="entry name" value="DNA_brk_join_enz"/>
</dbReference>
<dbReference type="Gene3D" id="1.10.443.10">
    <property type="entry name" value="Intergrase catalytic core"/>
    <property type="match status" value="1"/>
</dbReference>
<dbReference type="EMBL" id="CP088280">
    <property type="protein sequence ID" value="UGX93374.1"/>
    <property type="molecule type" value="Genomic_DNA"/>
</dbReference>
<dbReference type="SUPFAM" id="SSF56349">
    <property type="entry name" value="DNA breaking-rejoining enzymes"/>
    <property type="match status" value="1"/>
</dbReference>
<sequence length="419" mass="45206">MPKPRKIALETPTSRAKLTPRKASYFVRVAPHIALGYRRNASGFGTWSVRFADGSPSGWLKKFGTADDLEPANNTSVFNYDQALKQARTLARGEADVDAGNAGGFAPITVDGALSRYEADLKARGGSIYNARMPRRHLTAALLAKPVALLSANELKTWRDSLIGGELADSSINRMLKCLRPAMKLAARHDPRITNAEAWTTGLESLPDAVNDRNVILADRVVSAFVRASYARAGALGLYVDTLAVTGARPSQAARLLVADLIADAKAPRLRMPKSGKGGSKNRVARKAERFSVPVTSALALKLKAAAKGRAPDAPLLLQADGTPWGERPSDNYREDVREVVTAIGEDPDTVSLYALRHSSIVRALLLNVPVRIVAASHDTSVAAIEKHYSKFILEHSDDISRRALLHHEDADNVVAMAS</sequence>
<keyword evidence="1" id="KW-0233">DNA recombination</keyword>